<evidence type="ECO:0000256" key="1">
    <source>
        <dbReference type="SAM" id="MobiDB-lite"/>
    </source>
</evidence>
<dbReference type="KEGG" id="sla:SERLADRAFT_479362"/>
<name>F8PBN6_SERL9</name>
<feature type="compositionally biased region" description="Basic and acidic residues" evidence="1">
    <location>
        <begin position="56"/>
        <end position="67"/>
    </location>
</feature>
<dbReference type="InterPro" id="IPR046331">
    <property type="entry name" value="GPAM1-like"/>
</dbReference>
<feature type="compositionally biased region" description="Basic and acidic residues" evidence="1">
    <location>
        <begin position="170"/>
        <end position="181"/>
    </location>
</feature>
<feature type="compositionally biased region" description="Polar residues" evidence="1">
    <location>
        <begin position="89"/>
        <end position="100"/>
    </location>
</feature>
<feature type="region of interest" description="Disordered" evidence="1">
    <location>
        <begin position="1"/>
        <end position="155"/>
    </location>
</feature>
<dbReference type="PANTHER" id="PTHR46370:SF1">
    <property type="entry name" value="GPALPP MOTIFS-CONTAINING PROTEIN 1"/>
    <property type="match status" value="1"/>
</dbReference>
<dbReference type="EMBL" id="GL945443">
    <property type="protein sequence ID" value="EGO19674.1"/>
    <property type="molecule type" value="Genomic_DNA"/>
</dbReference>
<dbReference type="HOGENOM" id="CLU_067132_0_1_1"/>
<reference evidence="3" key="1">
    <citation type="submission" date="2011-04" db="EMBL/GenBank/DDBJ databases">
        <title>Evolution of plant cell wall degrading machinery underlies the functional diversity of forest fungi.</title>
        <authorList>
            <consortium name="US DOE Joint Genome Institute (JGI-PGF)"/>
            <person name="Eastwood D.C."/>
            <person name="Floudas D."/>
            <person name="Binder M."/>
            <person name="Majcherczyk A."/>
            <person name="Schneider P."/>
            <person name="Aerts A."/>
            <person name="Asiegbu F.O."/>
            <person name="Baker S.E."/>
            <person name="Barry K."/>
            <person name="Bendiksby M."/>
            <person name="Blumentritt M."/>
            <person name="Coutinho P.M."/>
            <person name="Cullen D."/>
            <person name="Cullen D."/>
            <person name="Gathman A."/>
            <person name="Goodell B."/>
            <person name="Henrissat B."/>
            <person name="Ihrmark K."/>
            <person name="Kauserud H."/>
            <person name="Kohler A."/>
            <person name="LaButti K."/>
            <person name="Lapidus A."/>
            <person name="Lavin J.L."/>
            <person name="Lee Y.-H."/>
            <person name="Lindquist E."/>
            <person name="Lilly W."/>
            <person name="Lucas S."/>
            <person name="Morin E."/>
            <person name="Murat C."/>
            <person name="Oguiza J.A."/>
            <person name="Park J."/>
            <person name="Pisabarro A.G."/>
            <person name="Riley R."/>
            <person name="Rosling A."/>
            <person name="Salamov A."/>
            <person name="Schmidt O."/>
            <person name="Schmutz J."/>
            <person name="Skrede I."/>
            <person name="Stenlid J."/>
            <person name="Wiebenga A."/>
            <person name="Xie X."/>
            <person name="Kues U."/>
            <person name="Hibbett D.S."/>
            <person name="Hoffmeister D."/>
            <person name="Hogberg N."/>
            <person name="Martin F."/>
            <person name="Grigoriev I.V."/>
            <person name="Watkinson S.C."/>
        </authorList>
    </citation>
    <scope>NUCLEOTIDE SEQUENCE</scope>
    <source>
        <strain evidence="3">S7.9</strain>
    </source>
</reference>
<sequence length="358" mass="39517">MASIGPQIPVHLLNKASSSSSHSSGSDAEEIGPAIPKSLDTSLNNDGDGSFSIGKEVADGDKGREQVSDEDEDDYMPALPPDLLASRTAEPSSSTATSKRTVGPSLPPSHPSYSIHRSHEQSYTQDSDSDSDIGPRPLPSTYGSGHSSVGDGVREFIEREERRRKLVEEAKLPKKLERDEWMLVPPTKGDLLGSLDPTKLKARQFSRSTAPSRNVDSSLWTETPAERQQRLADEVSGKKRRAVNADPDEDDFDDKRGGQGKEERKRERERKKRREEDIRRGVDEHTRKTRGPSLIDQHATLSSQPAASSKDEPSSIWDHTRDMSLSGRLMDDSARDKYVRDARTLGDRFGTGRTGGFL</sequence>
<dbReference type="RefSeq" id="XP_007323807.1">
    <property type="nucleotide sequence ID" value="XM_007323745.1"/>
</dbReference>
<dbReference type="PANTHER" id="PTHR46370">
    <property type="entry name" value="GPALPP MOTIFS-CONTAINING PROTEIN 1"/>
    <property type="match status" value="1"/>
</dbReference>
<dbReference type="AlphaFoldDB" id="F8PBN6"/>
<dbReference type="InterPro" id="IPR022226">
    <property type="entry name" value="DUF3752"/>
</dbReference>
<accession>F8PBN6</accession>
<proteinExistence type="predicted"/>
<dbReference type="Pfam" id="PF12572">
    <property type="entry name" value="DUF3752"/>
    <property type="match status" value="1"/>
</dbReference>
<feature type="compositionally biased region" description="Basic and acidic residues" evidence="1">
    <location>
        <begin position="253"/>
        <end position="266"/>
    </location>
</feature>
<feature type="compositionally biased region" description="Low complexity" evidence="1">
    <location>
        <begin position="17"/>
        <end position="26"/>
    </location>
</feature>
<organism>
    <name type="scientific">Serpula lacrymans var. lacrymans (strain S7.9)</name>
    <name type="common">Dry rot fungus</name>
    <dbReference type="NCBI Taxonomy" id="578457"/>
    <lineage>
        <taxon>Eukaryota</taxon>
        <taxon>Fungi</taxon>
        <taxon>Dikarya</taxon>
        <taxon>Basidiomycota</taxon>
        <taxon>Agaricomycotina</taxon>
        <taxon>Agaricomycetes</taxon>
        <taxon>Agaricomycetidae</taxon>
        <taxon>Boletales</taxon>
        <taxon>Coniophorineae</taxon>
        <taxon>Serpulaceae</taxon>
        <taxon>Serpula</taxon>
    </lineage>
</organism>
<feature type="domain" description="DUF3752" evidence="2">
    <location>
        <begin position="185"/>
        <end position="350"/>
    </location>
</feature>
<gene>
    <name evidence="3" type="ORF">SERLADRAFT_479362</name>
</gene>
<evidence type="ECO:0000313" key="3">
    <source>
        <dbReference type="EMBL" id="EGO19674.1"/>
    </source>
</evidence>
<feature type="compositionally biased region" description="Basic and acidic residues" evidence="1">
    <location>
        <begin position="309"/>
        <end position="320"/>
    </location>
</feature>
<evidence type="ECO:0000259" key="2">
    <source>
        <dbReference type="Pfam" id="PF12572"/>
    </source>
</evidence>
<dbReference type="OrthoDB" id="73491at2759"/>
<feature type="compositionally biased region" description="Basic and acidic residues" evidence="1">
    <location>
        <begin position="224"/>
        <end position="237"/>
    </location>
</feature>
<feature type="compositionally biased region" description="Basic and acidic residues" evidence="1">
    <location>
        <begin position="274"/>
        <end position="286"/>
    </location>
</feature>
<dbReference type="GeneID" id="18821340"/>
<feature type="compositionally biased region" description="Polar residues" evidence="1">
    <location>
        <begin position="205"/>
        <end position="221"/>
    </location>
</feature>
<feature type="region of interest" description="Disordered" evidence="1">
    <location>
        <begin position="170"/>
        <end position="320"/>
    </location>
</feature>
<protein>
    <recommendedName>
        <fullName evidence="2">DUF3752 domain-containing protein</fullName>
    </recommendedName>
</protein>
<dbReference type="Proteomes" id="UP000008064">
    <property type="component" value="Unassembled WGS sequence"/>
</dbReference>